<gene>
    <name evidence="1" type="ORF">HINF_LOCUS14210</name>
    <name evidence="2" type="ORF">HINF_LOCUS18151</name>
</gene>
<reference evidence="1" key="1">
    <citation type="submission" date="2023-06" db="EMBL/GenBank/DDBJ databases">
        <authorList>
            <person name="Kurt Z."/>
        </authorList>
    </citation>
    <scope>NUCLEOTIDE SEQUENCE</scope>
</reference>
<dbReference type="SUPFAM" id="SSF103032">
    <property type="entry name" value="Hypothetical protein YwqG"/>
    <property type="match status" value="1"/>
</dbReference>
<protein>
    <recommendedName>
        <fullName evidence="4">DUF1963 domain-containing protein</fullName>
    </recommendedName>
</protein>
<dbReference type="InterPro" id="IPR015315">
    <property type="entry name" value="DUF1963"/>
</dbReference>
<dbReference type="Pfam" id="PF09234">
    <property type="entry name" value="DUF1963"/>
    <property type="match status" value="1"/>
</dbReference>
<dbReference type="InterPro" id="IPR035948">
    <property type="entry name" value="YwqG-like_sf"/>
</dbReference>
<keyword evidence="3" id="KW-1185">Reference proteome</keyword>
<dbReference type="PANTHER" id="PTHR36436:SF6">
    <property type="entry name" value="SLL5081 PROTEIN"/>
    <property type="match status" value="1"/>
</dbReference>
<proteinExistence type="predicted"/>
<accession>A0AA86NWU3</accession>
<evidence type="ECO:0000313" key="3">
    <source>
        <dbReference type="Proteomes" id="UP001642409"/>
    </source>
</evidence>
<evidence type="ECO:0000313" key="2">
    <source>
        <dbReference type="EMBL" id="CAL6002915.1"/>
    </source>
</evidence>
<name>A0AA86NWU3_9EUKA</name>
<dbReference type="PANTHER" id="PTHR36436">
    <property type="entry name" value="SLL5081 PROTEIN"/>
    <property type="match status" value="1"/>
</dbReference>
<reference evidence="2 3" key="2">
    <citation type="submission" date="2024-07" db="EMBL/GenBank/DDBJ databases">
        <authorList>
            <person name="Akdeniz Z."/>
        </authorList>
    </citation>
    <scope>NUCLEOTIDE SEQUENCE [LARGE SCALE GENOMIC DNA]</scope>
</reference>
<evidence type="ECO:0000313" key="1">
    <source>
        <dbReference type="EMBL" id="CAI9926565.1"/>
    </source>
</evidence>
<evidence type="ECO:0008006" key="4">
    <source>
        <dbReference type="Google" id="ProtNLM"/>
    </source>
</evidence>
<dbReference type="EMBL" id="CAXDID020000046">
    <property type="protein sequence ID" value="CAL6002915.1"/>
    <property type="molecule type" value="Genomic_DNA"/>
</dbReference>
<dbReference type="Gene3D" id="2.30.320.10">
    <property type="entry name" value="YwqG-like"/>
    <property type="match status" value="1"/>
</dbReference>
<organism evidence="1">
    <name type="scientific">Hexamita inflata</name>
    <dbReference type="NCBI Taxonomy" id="28002"/>
    <lineage>
        <taxon>Eukaryota</taxon>
        <taxon>Metamonada</taxon>
        <taxon>Diplomonadida</taxon>
        <taxon>Hexamitidae</taxon>
        <taxon>Hexamitinae</taxon>
        <taxon>Hexamita</taxon>
    </lineage>
</organism>
<dbReference type="Proteomes" id="UP001642409">
    <property type="component" value="Unassembled WGS sequence"/>
</dbReference>
<sequence length="212" mass="23885">MSEVKQNTKKKSIQDPFKIVLKTNSKQIASKTASTLGGIPFVPKSLDFARDISGQILPLFCQINFADMPAIQGFPSSGLFQLYITDSSDDCGYDEVVGDDIVIRFLKPEQLLEEAKDMSEYDETKYSWMMEEPDAKNLVGIKAAYKAKAAHTIGGKPNFTQSPEYTDYINFLQFDSEDGVMIGDCGIMHIFIKKEDLEELNFEKAIFYFDCC</sequence>
<comment type="caution">
    <text evidence="1">The sequence shown here is derived from an EMBL/GenBank/DDBJ whole genome shotgun (WGS) entry which is preliminary data.</text>
</comment>
<dbReference type="EMBL" id="CATOUU010000369">
    <property type="protein sequence ID" value="CAI9926565.1"/>
    <property type="molecule type" value="Genomic_DNA"/>
</dbReference>
<dbReference type="AlphaFoldDB" id="A0AA86NWU3"/>